<sequence>MINDIGRALQHWQLEPTVSIERATSGVMNETYLITTDRRRVVFRRHRRPRRDQVEFEHAVIAHARANRIPAPAAIPTPEGEVIVEQDGVFHSLFDFARGHQLPRAQLTVRHARSMGTMLATLDLALADFAVPVRPPSDRSPDLAPVASTVTTLLDRIDRRTGRSEQDQWAAEHLRSKAAWLRTATPPQWQQPPADALQLIHGDYQESNLFFDEDGTVVDVIDWDKAESGWPVAEVVRTLDLALQLQPELSAALLSGYRSLRPITTAELDLAAGNWHFSQVHDHWLFEGIYIRGDDRLRIFLRPGPFVPFAERWRRLRATVS</sequence>
<evidence type="ECO:0000259" key="2">
    <source>
        <dbReference type="Pfam" id="PF01636"/>
    </source>
</evidence>
<keyword evidence="4" id="KW-1185">Reference proteome</keyword>
<dbReference type="Proteomes" id="UP000199103">
    <property type="component" value="Chromosome I"/>
</dbReference>
<dbReference type="Gene3D" id="3.30.200.20">
    <property type="entry name" value="Phosphorylase Kinase, domain 1"/>
    <property type="match status" value="1"/>
</dbReference>
<dbReference type="AlphaFoldDB" id="A0A1H1YT31"/>
<dbReference type="InterPro" id="IPR050249">
    <property type="entry name" value="Pseudomonas-type_ThrB"/>
</dbReference>
<dbReference type="GO" id="GO:0019202">
    <property type="term" value="F:amino acid kinase activity"/>
    <property type="evidence" value="ECO:0007669"/>
    <property type="project" value="TreeGrafter"/>
</dbReference>
<dbReference type="PANTHER" id="PTHR21064">
    <property type="entry name" value="AMINOGLYCOSIDE PHOSPHOTRANSFERASE DOMAIN-CONTAINING PROTEIN-RELATED"/>
    <property type="match status" value="1"/>
</dbReference>
<dbReference type="SUPFAM" id="SSF56112">
    <property type="entry name" value="Protein kinase-like (PK-like)"/>
    <property type="match status" value="1"/>
</dbReference>
<dbReference type="InterPro" id="IPR002575">
    <property type="entry name" value="Aminoglycoside_PTrfase"/>
</dbReference>
<evidence type="ECO:0000313" key="3">
    <source>
        <dbReference type="EMBL" id="SDT24553.1"/>
    </source>
</evidence>
<dbReference type="Gene3D" id="3.90.1200.10">
    <property type="match status" value="1"/>
</dbReference>
<evidence type="ECO:0000313" key="4">
    <source>
        <dbReference type="Proteomes" id="UP000199103"/>
    </source>
</evidence>
<dbReference type="Pfam" id="PF01636">
    <property type="entry name" value="APH"/>
    <property type="match status" value="1"/>
</dbReference>
<accession>A0A1H1YT31</accession>
<reference evidence="3 4" key="1">
    <citation type="submission" date="2016-10" db="EMBL/GenBank/DDBJ databases">
        <authorList>
            <person name="de Groot N.N."/>
        </authorList>
    </citation>
    <scope>NUCLEOTIDE SEQUENCE [LARGE SCALE GENOMIC DNA]</scope>
    <source>
        <strain evidence="3 4">DSM 21800</strain>
    </source>
</reference>
<protein>
    <submittedName>
        <fullName evidence="3">Phosphotransferase enzyme family protein</fullName>
    </submittedName>
</protein>
<proteinExistence type="inferred from homology"/>
<comment type="similarity">
    <text evidence="1">Belongs to the pseudomonas-type ThrB family.</text>
</comment>
<name>A0A1H1YT31_9ACTN</name>
<keyword evidence="3" id="KW-0808">Transferase</keyword>
<dbReference type="OrthoDB" id="3281564at2"/>
<organism evidence="3 4">
    <name type="scientific">Microlunatus soli</name>
    <dbReference type="NCBI Taxonomy" id="630515"/>
    <lineage>
        <taxon>Bacteria</taxon>
        <taxon>Bacillati</taxon>
        <taxon>Actinomycetota</taxon>
        <taxon>Actinomycetes</taxon>
        <taxon>Propionibacteriales</taxon>
        <taxon>Propionibacteriaceae</taxon>
        <taxon>Microlunatus</taxon>
    </lineage>
</organism>
<dbReference type="InterPro" id="IPR011009">
    <property type="entry name" value="Kinase-like_dom_sf"/>
</dbReference>
<gene>
    <name evidence="3" type="ORF">SAMN04489812_4762</name>
</gene>
<dbReference type="PANTHER" id="PTHR21064:SF6">
    <property type="entry name" value="AMINOGLYCOSIDE PHOSPHOTRANSFERASE DOMAIN-CONTAINING PROTEIN"/>
    <property type="match status" value="1"/>
</dbReference>
<feature type="domain" description="Aminoglycoside phosphotransferase" evidence="2">
    <location>
        <begin position="20"/>
        <end position="258"/>
    </location>
</feature>
<dbReference type="EMBL" id="LT629772">
    <property type="protein sequence ID" value="SDT24553.1"/>
    <property type="molecule type" value="Genomic_DNA"/>
</dbReference>
<evidence type="ECO:0000256" key="1">
    <source>
        <dbReference type="ARBA" id="ARBA00038240"/>
    </source>
</evidence>
<dbReference type="RefSeq" id="WP_091528107.1">
    <property type="nucleotide sequence ID" value="NZ_LT629772.1"/>
</dbReference>
<dbReference type="STRING" id="630515.SAMN04489812_4762"/>